<dbReference type="GeneID" id="28740547"/>
<proteinExistence type="predicted"/>
<dbReference type="RefSeq" id="XP_018004548.1">
    <property type="nucleotide sequence ID" value="XM_018148667.1"/>
</dbReference>
<evidence type="ECO:0000313" key="2">
    <source>
        <dbReference type="Proteomes" id="UP000038010"/>
    </source>
</evidence>
<reference evidence="1 2" key="1">
    <citation type="submission" date="2015-06" db="EMBL/GenBank/DDBJ databases">
        <title>Draft genome of the ant-associated black yeast Phialophora attae CBS 131958.</title>
        <authorList>
            <person name="Moreno L.F."/>
            <person name="Stielow B.J."/>
            <person name="de Hoog S."/>
            <person name="Vicente V.A."/>
            <person name="Weiss V.A."/>
            <person name="de Vries M."/>
            <person name="Cruz L.M."/>
            <person name="Souza E.M."/>
        </authorList>
    </citation>
    <scope>NUCLEOTIDE SEQUENCE [LARGE SCALE GENOMIC DNA]</scope>
    <source>
        <strain evidence="1 2">CBS 131958</strain>
    </source>
</reference>
<organism evidence="1 2">
    <name type="scientific">Cyphellophora attinorum</name>
    <dbReference type="NCBI Taxonomy" id="1664694"/>
    <lineage>
        <taxon>Eukaryota</taxon>
        <taxon>Fungi</taxon>
        <taxon>Dikarya</taxon>
        <taxon>Ascomycota</taxon>
        <taxon>Pezizomycotina</taxon>
        <taxon>Eurotiomycetes</taxon>
        <taxon>Chaetothyriomycetidae</taxon>
        <taxon>Chaetothyriales</taxon>
        <taxon>Cyphellophoraceae</taxon>
        <taxon>Cyphellophora</taxon>
    </lineage>
</organism>
<gene>
    <name evidence="1" type="ORF">AB675_8237</name>
</gene>
<protein>
    <submittedName>
        <fullName evidence="1">Uncharacterized protein</fullName>
    </submittedName>
</protein>
<dbReference type="VEuPathDB" id="FungiDB:AB675_8237"/>
<comment type="caution">
    <text evidence="1">The sequence shown here is derived from an EMBL/GenBank/DDBJ whole genome shotgun (WGS) entry which is preliminary data.</text>
</comment>
<sequence>MSGTDDNFVGTVNNPHPRLRQNDEYWEFIFPPSPAAGRGMPDAVLKVEKAKVPKVTLNTKVKAMILHHLANANKWHRQTGPDRATIAEVNRRFWRYMPPVRPEDYSDMDNCFRSKVMEKVFDAINNEITAVSKAMREAGLWTMSGELSTYPNSLRTAMGFQDPAFAPLYTAPMLLHQVNQSDFDGTVRLDAKICGVANGELARVCRASLRENPPATKEKLLECMEAIQVVFMDALEGKTKAFAMSDLP</sequence>
<evidence type="ECO:0000313" key="1">
    <source>
        <dbReference type="EMBL" id="KPI44585.1"/>
    </source>
</evidence>
<dbReference type="EMBL" id="LFJN01000003">
    <property type="protein sequence ID" value="KPI44585.1"/>
    <property type="molecule type" value="Genomic_DNA"/>
</dbReference>
<keyword evidence="2" id="KW-1185">Reference proteome</keyword>
<dbReference type="Proteomes" id="UP000038010">
    <property type="component" value="Unassembled WGS sequence"/>
</dbReference>
<name>A0A0N1HWJ3_9EURO</name>
<dbReference type="AlphaFoldDB" id="A0A0N1HWJ3"/>
<accession>A0A0N1HWJ3</accession>